<accession>A0AAV9E2R3</accession>
<reference evidence="1" key="1">
    <citation type="journal article" date="2023" name="Nat. Commun.">
        <title>Diploid and tetraploid genomes of Acorus and the evolution of monocots.</title>
        <authorList>
            <person name="Ma L."/>
            <person name="Liu K.W."/>
            <person name="Li Z."/>
            <person name="Hsiao Y.Y."/>
            <person name="Qi Y."/>
            <person name="Fu T."/>
            <person name="Tang G.D."/>
            <person name="Zhang D."/>
            <person name="Sun W.H."/>
            <person name="Liu D.K."/>
            <person name="Li Y."/>
            <person name="Chen G.Z."/>
            <person name="Liu X.D."/>
            <person name="Liao X.Y."/>
            <person name="Jiang Y.T."/>
            <person name="Yu X."/>
            <person name="Hao Y."/>
            <person name="Huang J."/>
            <person name="Zhao X.W."/>
            <person name="Ke S."/>
            <person name="Chen Y.Y."/>
            <person name="Wu W.L."/>
            <person name="Hsu J.L."/>
            <person name="Lin Y.F."/>
            <person name="Huang M.D."/>
            <person name="Li C.Y."/>
            <person name="Huang L."/>
            <person name="Wang Z.W."/>
            <person name="Zhao X."/>
            <person name="Zhong W.Y."/>
            <person name="Peng D.H."/>
            <person name="Ahmad S."/>
            <person name="Lan S."/>
            <person name="Zhang J.S."/>
            <person name="Tsai W.C."/>
            <person name="Van de Peer Y."/>
            <person name="Liu Z.J."/>
        </authorList>
    </citation>
    <scope>NUCLEOTIDE SEQUENCE</scope>
    <source>
        <strain evidence="1">CP</strain>
    </source>
</reference>
<reference evidence="1" key="2">
    <citation type="submission" date="2023-06" db="EMBL/GenBank/DDBJ databases">
        <authorList>
            <person name="Ma L."/>
            <person name="Liu K.-W."/>
            <person name="Li Z."/>
            <person name="Hsiao Y.-Y."/>
            <person name="Qi Y."/>
            <person name="Fu T."/>
            <person name="Tang G."/>
            <person name="Zhang D."/>
            <person name="Sun W.-H."/>
            <person name="Liu D.-K."/>
            <person name="Li Y."/>
            <person name="Chen G.-Z."/>
            <person name="Liu X.-D."/>
            <person name="Liao X.-Y."/>
            <person name="Jiang Y.-T."/>
            <person name="Yu X."/>
            <person name="Hao Y."/>
            <person name="Huang J."/>
            <person name="Zhao X.-W."/>
            <person name="Ke S."/>
            <person name="Chen Y.-Y."/>
            <person name="Wu W.-L."/>
            <person name="Hsu J.-L."/>
            <person name="Lin Y.-F."/>
            <person name="Huang M.-D."/>
            <person name="Li C.-Y."/>
            <person name="Huang L."/>
            <person name="Wang Z.-W."/>
            <person name="Zhao X."/>
            <person name="Zhong W.-Y."/>
            <person name="Peng D.-H."/>
            <person name="Ahmad S."/>
            <person name="Lan S."/>
            <person name="Zhang J.-S."/>
            <person name="Tsai W.-C."/>
            <person name="Van De Peer Y."/>
            <person name="Liu Z.-J."/>
        </authorList>
    </citation>
    <scope>NUCLEOTIDE SEQUENCE</scope>
    <source>
        <strain evidence="1">CP</strain>
        <tissue evidence="1">Leaves</tissue>
    </source>
</reference>
<gene>
    <name evidence="1" type="ORF">QJS10_CPA10g01767</name>
</gene>
<proteinExistence type="predicted"/>
<evidence type="ECO:0000313" key="2">
    <source>
        <dbReference type="Proteomes" id="UP001180020"/>
    </source>
</evidence>
<name>A0AAV9E2R3_ACOCL</name>
<sequence length="114" mass="11986">MENITLSEIAGLGVGALLFCATVAAPKVDSFISSSQRRNLGMCRRCGDLRMIACSNCKGTGLVRNGGPFGFSLLDDLSQSLGDGQNPISSKPCIKCKSKGCFSCTECSNKRVAN</sequence>
<dbReference type="PANTHER" id="PTHR37760:SF1">
    <property type="entry name" value="CHAPERONE"/>
    <property type="match status" value="1"/>
</dbReference>
<dbReference type="Proteomes" id="UP001180020">
    <property type="component" value="Unassembled WGS sequence"/>
</dbReference>
<protein>
    <submittedName>
        <fullName evidence="1">Uncharacterized protein</fullName>
    </submittedName>
</protein>
<dbReference type="PANTHER" id="PTHR37760">
    <property type="entry name" value="CHAPERONE"/>
    <property type="match status" value="1"/>
</dbReference>
<dbReference type="AlphaFoldDB" id="A0AAV9E2R3"/>
<comment type="caution">
    <text evidence="1">The sequence shown here is derived from an EMBL/GenBank/DDBJ whole genome shotgun (WGS) entry which is preliminary data.</text>
</comment>
<evidence type="ECO:0000313" key="1">
    <source>
        <dbReference type="EMBL" id="KAK1306322.1"/>
    </source>
</evidence>
<organism evidence="1 2">
    <name type="scientific">Acorus calamus</name>
    <name type="common">Sweet flag</name>
    <dbReference type="NCBI Taxonomy" id="4465"/>
    <lineage>
        <taxon>Eukaryota</taxon>
        <taxon>Viridiplantae</taxon>
        <taxon>Streptophyta</taxon>
        <taxon>Embryophyta</taxon>
        <taxon>Tracheophyta</taxon>
        <taxon>Spermatophyta</taxon>
        <taxon>Magnoliopsida</taxon>
        <taxon>Liliopsida</taxon>
        <taxon>Acoraceae</taxon>
        <taxon>Acorus</taxon>
    </lineage>
</organism>
<dbReference type="EMBL" id="JAUJYO010000010">
    <property type="protein sequence ID" value="KAK1306322.1"/>
    <property type="molecule type" value="Genomic_DNA"/>
</dbReference>
<keyword evidence="2" id="KW-1185">Reference proteome</keyword>